<dbReference type="InterPro" id="IPR012336">
    <property type="entry name" value="Thioredoxin-like_fold"/>
</dbReference>
<dbReference type="Proteomes" id="UP000683310">
    <property type="component" value="Chromosome"/>
</dbReference>
<evidence type="ECO:0000313" key="3">
    <source>
        <dbReference type="EMBL" id="QVI23895.1"/>
    </source>
</evidence>
<gene>
    <name evidence="3" type="ORF">KHQ06_14430</name>
</gene>
<keyword evidence="1" id="KW-1133">Transmembrane helix</keyword>
<dbReference type="Gene3D" id="3.40.30.10">
    <property type="entry name" value="Glutaredoxin"/>
    <property type="match status" value="1"/>
</dbReference>
<evidence type="ECO:0000259" key="2">
    <source>
        <dbReference type="Pfam" id="PF13462"/>
    </source>
</evidence>
<keyword evidence="4" id="KW-1185">Reference proteome</keyword>
<feature type="domain" description="Thioredoxin-like fold" evidence="2">
    <location>
        <begin position="67"/>
        <end position="237"/>
    </location>
</feature>
<accession>A0ABX8CZI7</accession>
<dbReference type="EMBL" id="CP074371">
    <property type="protein sequence ID" value="QVI23895.1"/>
    <property type="molecule type" value="Genomic_DNA"/>
</dbReference>
<reference evidence="3 4" key="1">
    <citation type="submission" date="2021-04" db="EMBL/GenBank/DDBJ databases">
        <title>Nocardia tengchongensis.</title>
        <authorList>
            <person name="Zhuang k."/>
            <person name="Ran Y."/>
            <person name="Li W."/>
        </authorList>
    </citation>
    <scope>NUCLEOTIDE SEQUENCE [LARGE SCALE GENOMIC DNA]</scope>
    <source>
        <strain evidence="3 4">CFH S0057</strain>
    </source>
</reference>
<dbReference type="Pfam" id="PF13462">
    <property type="entry name" value="Thioredoxin_4"/>
    <property type="match status" value="1"/>
</dbReference>
<dbReference type="SUPFAM" id="SSF52833">
    <property type="entry name" value="Thioredoxin-like"/>
    <property type="match status" value="1"/>
</dbReference>
<feature type="transmembrane region" description="Helical" evidence="1">
    <location>
        <begin position="20"/>
        <end position="39"/>
    </location>
</feature>
<name>A0ABX8CZI7_9NOCA</name>
<proteinExistence type="predicted"/>
<evidence type="ECO:0000256" key="1">
    <source>
        <dbReference type="SAM" id="Phobius"/>
    </source>
</evidence>
<keyword evidence="1" id="KW-0472">Membrane</keyword>
<organism evidence="3 4">
    <name type="scientific">Nocardia tengchongensis</name>
    <dbReference type="NCBI Taxonomy" id="2055889"/>
    <lineage>
        <taxon>Bacteria</taxon>
        <taxon>Bacillati</taxon>
        <taxon>Actinomycetota</taxon>
        <taxon>Actinomycetes</taxon>
        <taxon>Mycobacteriales</taxon>
        <taxon>Nocardiaceae</taxon>
        <taxon>Nocardia</taxon>
    </lineage>
</organism>
<dbReference type="RefSeq" id="WP_213559962.1">
    <property type="nucleotide sequence ID" value="NZ_JBHTCI010000001.1"/>
</dbReference>
<keyword evidence="1" id="KW-0812">Transmembrane</keyword>
<dbReference type="InterPro" id="IPR036249">
    <property type="entry name" value="Thioredoxin-like_sf"/>
</dbReference>
<evidence type="ECO:0000313" key="4">
    <source>
        <dbReference type="Proteomes" id="UP000683310"/>
    </source>
</evidence>
<dbReference type="CDD" id="cd02972">
    <property type="entry name" value="DsbA_family"/>
    <property type="match status" value="1"/>
</dbReference>
<sequence length="246" mass="25833">MSKPTSKHTPQPVSSKTTYALAGLAVVVVAVIVAAVVLWNRGGGDEVRNDGYGPPHDPAVTVALDSDGAIVLGKPGVSKTIDLFEDPLCPACGQLETIYGQEIAQAVDTGKIAVRYRLVNFLDSRSGSKDYSTRAIAANECVAQGGDGPVYGKFHSMLFTTKQPSEGGSDHSNDELAAIAKEAGAGDDVAKCITHRDRADTARAHAEASMKALNEALNNRAATPSVFIDGKKVDVNNKNWVQDAAK</sequence>
<protein>
    <submittedName>
        <fullName evidence="3">Thioredoxin domain-containing protein</fullName>
    </submittedName>
</protein>